<evidence type="ECO:0000256" key="3">
    <source>
        <dbReference type="ARBA" id="ARBA00022806"/>
    </source>
</evidence>
<feature type="domain" description="UvrD-like helicase ATP-binding" evidence="5">
    <location>
        <begin position="96"/>
        <end position="171"/>
    </location>
</feature>
<evidence type="ECO:0000256" key="1">
    <source>
        <dbReference type="ARBA" id="ARBA00022741"/>
    </source>
</evidence>
<accession>I8RHJ1</accession>
<dbReference type="EMBL" id="AKVJ01000030">
    <property type="protein sequence ID" value="EIW17355.1"/>
    <property type="molecule type" value="Genomic_DNA"/>
</dbReference>
<dbReference type="PANTHER" id="PTHR11070">
    <property type="entry name" value="UVRD / RECB / PCRA DNA HELICASE FAMILY MEMBER"/>
    <property type="match status" value="1"/>
</dbReference>
<dbReference type="GO" id="GO:0005524">
    <property type="term" value="F:ATP binding"/>
    <property type="evidence" value="ECO:0007669"/>
    <property type="project" value="UniProtKB-KW"/>
</dbReference>
<dbReference type="InterPro" id="IPR027417">
    <property type="entry name" value="P-loop_NTPase"/>
</dbReference>
<sequence>MGPISMAEQLIKHDRAVIVAPAGCGKTEIIVDAVGLCEVGKQLVLTHTNAGVDSLSKRFKRKGVPNSKYKLQTIASFAAEYAHAFPRTSNAPLKENNMQYYDKVYDSAAKILNTLFGKSIVRASYAGVFVDEYQDCNMRQHEIVKLLAEVLPCRVLGDPMQGIFDFGGNEIVDWDRDVYTYFESLGDLKDPWRWKQASPELGQWIMQTRMKLENNEPIEFTQLPDSVIWMINDNNNDNQRNNCFAAKRKGIGTCVAIHKLSHKAHALARQLGGQFYSDEEVEGKDLISICKLFGVADSQNIAIQMCKFAASCCTGLQGLRTILKKIENKDYNMNRISTYREIANILVNIAETGSYKSCYEFLCTIEKCNGFKIFRKELWCEFKRVLRHCINSEGSSPIDVAIAFRSISSLSKRYDYENIVSRILLIKGLEYDQAIVLDAGELTKKEFHVAISRPKHRLVILSKNRTILFK</sequence>
<dbReference type="GO" id="GO:0000725">
    <property type="term" value="P:recombinational repair"/>
    <property type="evidence" value="ECO:0007669"/>
    <property type="project" value="TreeGrafter"/>
</dbReference>
<dbReference type="AlphaFoldDB" id="I8RHJ1"/>
<dbReference type="GO" id="GO:0016787">
    <property type="term" value="F:hydrolase activity"/>
    <property type="evidence" value="ECO:0007669"/>
    <property type="project" value="UniProtKB-KW"/>
</dbReference>
<dbReference type="InterPro" id="IPR014016">
    <property type="entry name" value="UvrD-like_ATP-bd"/>
</dbReference>
<keyword evidence="2" id="KW-0378">Hydrolase</keyword>
<evidence type="ECO:0000256" key="2">
    <source>
        <dbReference type="ARBA" id="ARBA00022801"/>
    </source>
</evidence>
<keyword evidence="7" id="KW-1185">Reference proteome</keyword>
<reference evidence="6 7" key="1">
    <citation type="journal article" date="2012" name="J. Bacteriol.">
        <title>Draft Genome Sequences for Two Metal-Reducing Pelosinus fermentans Strains Isolated from a Cr(VI)-Contaminated Site and for Type Strain R7.</title>
        <authorList>
            <person name="Brown S.D."/>
            <person name="Podar M."/>
            <person name="Klingeman D.M."/>
            <person name="Johnson C.M."/>
            <person name="Yang Z.K."/>
            <person name="Utturkar S.M."/>
            <person name="Land M.L."/>
            <person name="Mosher J.J."/>
            <person name="Hurt R.A.Jr."/>
            <person name="Phelps T.J."/>
            <person name="Palumbo A.V."/>
            <person name="Arkin A.P."/>
            <person name="Hazen T.C."/>
            <person name="Elias D.A."/>
        </authorList>
    </citation>
    <scope>NUCLEOTIDE SEQUENCE [LARGE SCALE GENOMIC DNA]</scope>
    <source>
        <strain evidence="6 7">B4</strain>
    </source>
</reference>
<dbReference type="PANTHER" id="PTHR11070:SF2">
    <property type="entry name" value="ATP-DEPENDENT DNA HELICASE SRS2"/>
    <property type="match status" value="1"/>
</dbReference>
<keyword evidence="4" id="KW-0067">ATP-binding</keyword>
<evidence type="ECO:0000256" key="4">
    <source>
        <dbReference type="ARBA" id="ARBA00022840"/>
    </source>
</evidence>
<evidence type="ECO:0000259" key="5">
    <source>
        <dbReference type="Pfam" id="PF00580"/>
    </source>
</evidence>
<organism evidence="6 7">
    <name type="scientific">Pelosinus fermentans B4</name>
    <dbReference type="NCBI Taxonomy" id="1149862"/>
    <lineage>
        <taxon>Bacteria</taxon>
        <taxon>Bacillati</taxon>
        <taxon>Bacillota</taxon>
        <taxon>Negativicutes</taxon>
        <taxon>Selenomonadales</taxon>
        <taxon>Sporomusaceae</taxon>
        <taxon>Pelosinus</taxon>
    </lineage>
</organism>
<proteinExistence type="predicted"/>
<evidence type="ECO:0000313" key="6">
    <source>
        <dbReference type="EMBL" id="EIW17355.1"/>
    </source>
</evidence>
<dbReference type="GO" id="GO:0043138">
    <property type="term" value="F:3'-5' DNA helicase activity"/>
    <property type="evidence" value="ECO:0007669"/>
    <property type="project" value="TreeGrafter"/>
</dbReference>
<dbReference type="OrthoDB" id="9810135at2"/>
<dbReference type="GO" id="GO:0003677">
    <property type="term" value="F:DNA binding"/>
    <property type="evidence" value="ECO:0007669"/>
    <property type="project" value="InterPro"/>
</dbReference>
<name>I8RHJ1_9FIRM</name>
<dbReference type="Pfam" id="PF00580">
    <property type="entry name" value="UvrD-helicase"/>
    <property type="match status" value="1"/>
</dbReference>
<dbReference type="InterPro" id="IPR000212">
    <property type="entry name" value="DNA_helicase_UvrD/REP"/>
</dbReference>
<comment type="caution">
    <text evidence="6">The sequence shown here is derived from an EMBL/GenBank/DDBJ whole genome shotgun (WGS) entry which is preliminary data.</text>
</comment>
<keyword evidence="1" id="KW-0547">Nucleotide-binding</keyword>
<dbReference type="SUPFAM" id="SSF52540">
    <property type="entry name" value="P-loop containing nucleoside triphosphate hydrolases"/>
    <property type="match status" value="1"/>
</dbReference>
<dbReference type="Gene3D" id="3.40.50.300">
    <property type="entry name" value="P-loop containing nucleotide triphosphate hydrolases"/>
    <property type="match status" value="2"/>
</dbReference>
<protein>
    <submittedName>
        <fullName evidence="6">Helicase superfamily 1 UvrD-related protein</fullName>
    </submittedName>
</protein>
<dbReference type="Proteomes" id="UP000004324">
    <property type="component" value="Unassembled WGS sequence"/>
</dbReference>
<evidence type="ECO:0000313" key="7">
    <source>
        <dbReference type="Proteomes" id="UP000004324"/>
    </source>
</evidence>
<dbReference type="PATRIC" id="fig|1149862.3.peg.3073"/>
<keyword evidence="3 6" id="KW-0347">Helicase</keyword>
<gene>
    <name evidence="6" type="ORF">FB4_4104</name>
</gene>